<comment type="catalytic activity">
    <reaction evidence="12">
        <text>O-phospho-L-serine + H2O = L-serine + phosphate</text>
        <dbReference type="Rhea" id="RHEA:21208"/>
        <dbReference type="ChEBI" id="CHEBI:15377"/>
        <dbReference type="ChEBI" id="CHEBI:33384"/>
        <dbReference type="ChEBI" id="CHEBI:43474"/>
        <dbReference type="ChEBI" id="CHEBI:57524"/>
        <dbReference type="EC" id="3.1.3.3"/>
    </reaction>
</comment>
<dbReference type="GO" id="GO:0000287">
    <property type="term" value="F:magnesium ion binding"/>
    <property type="evidence" value="ECO:0007669"/>
    <property type="project" value="TreeGrafter"/>
</dbReference>
<sequence>MTRYLLIQATGAARAGQLATLEETLTSLGMRWQDVQQHVMAGRTTLMLLLENSDEVLSAPQLQRRVAPALEQAGLEGTVEAISEAQWRALASYADRQIMTVMGPRLTPEAIAQAERMAHHHGLTTVSVERRSGRRTFEQADGMGECVEFVLQGAADMDGLRQEALTLGQAFGVDIVFQPADQWRHCRRLICFDMDSTLIKTEVINELAERHGVHDRVADITERAMRGELDFRESFTQRMAMLEGLDQSVLEEIAAQLPLMDGAEHLFAELKRLGYRTAILSGGFTCFAKTLQQRLGIDDVYANVLDIDAEGKVTGNVVEPIVDAQCKADTLRALAEQQGITLEQTVAVGDGANDLKMLGIAGLGVAWHAKPKVKAQARQAVSTLGLDALLYLLGHDAQTLNASA</sequence>
<dbReference type="InterPro" id="IPR036412">
    <property type="entry name" value="HAD-like_sf"/>
</dbReference>
<feature type="active site" description="Nucleophile" evidence="14">
    <location>
        <position position="193"/>
    </location>
</feature>
<evidence type="ECO:0000256" key="1">
    <source>
        <dbReference type="ARBA" id="ARBA00001946"/>
    </source>
</evidence>
<dbReference type="NCBIfam" id="TIGR00338">
    <property type="entry name" value="serB"/>
    <property type="match status" value="1"/>
</dbReference>
<dbReference type="GO" id="GO:0036424">
    <property type="term" value="F:L-phosphoserine phosphatase activity"/>
    <property type="evidence" value="ECO:0007669"/>
    <property type="project" value="InterPro"/>
</dbReference>
<dbReference type="PANTHER" id="PTHR43344:SF2">
    <property type="entry name" value="PHOSPHOSERINE PHOSPHATASE"/>
    <property type="match status" value="1"/>
</dbReference>
<dbReference type="OrthoDB" id="9792539at2"/>
<dbReference type="SFLD" id="SFLDS00003">
    <property type="entry name" value="Haloacid_Dehalogenase"/>
    <property type="match status" value="1"/>
</dbReference>
<dbReference type="KEGG" id="zpl:ZBT109_1992"/>
<dbReference type="UniPathway" id="UPA00135">
    <property type="reaction ID" value="UER00198"/>
</dbReference>
<evidence type="ECO:0000256" key="12">
    <source>
        <dbReference type="ARBA" id="ARBA00048138"/>
    </source>
</evidence>
<dbReference type="SFLD" id="SFLDG01136">
    <property type="entry name" value="C1.6:_Phosphoserine_Phosphatas"/>
    <property type="match status" value="1"/>
</dbReference>
<comment type="cofactor">
    <cofactor evidence="1">
        <name>Mg(2+)</name>
        <dbReference type="ChEBI" id="CHEBI:18420"/>
    </cofactor>
</comment>
<dbReference type="EMBL" id="AP018933">
    <property type="protein sequence ID" value="BBG30738.1"/>
    <property type="molecule type" value="Genomic_DNA"/>
</dbReference>
<dbReference type="AlphaFoldDB" id="A0A348HGI6"/>
<gene>
    <name evidence="15" type="ORF">ZBT109_1992</name>
</gene>
<dbReference type="Proteomes" id="UP000267342">
    <property type="component" value="Chromosome"/>
</dbReference>
<protein>
    <recommendedName>
        <fullName evidence="5">Phosphoserine phosphatase</fullName>
        <ecNumber evidence="4">3.1.3.3</ecNumber>
    </recommendedName>
    <alternativeName>
        <fullName evidence="11">O-phosphoserine phosphohydrolase</fullName>
    </alternativeName>
</protein>
<dbReference type="InterPro" id="IPR004469">
    <property type="entry name" value="PSP"/>
</dbReference>
<evidence type="ECO:0000256" key="13">
    <source>
        <dbReference type="ARBA" id="ARBA00048523"/>
    </source>
</evidence>
<dbReference type="Gene3D" id="3.30.70.260">
    <property type="match status" value="1"/>
</dbReference>
<accession>A0A348HGI6</accession>
<comment type="catalytic activity">
    <reaction evidence="13">
        <text>O-phospho-D-serine + H2O = D-serine + phosphate</text>
        <dbReference type="Rhea" id="RHEA:24873"/>
        <dbReference type="ChEBI" id="CHEBI:15377"/>
        <dbReference type="ChEBI" id="CHEBI:35247"/>
        <dbReference type="ChEBI" id="CHEBI:43474"/>
        <dbReference type="ChEBI" id="CHEBI:58680"/>
        <dbReference type="EC" id="3.1.3.3"/>
    </reaction>
</comment>
<keyword evidence="7" id="KW-0479">Metal-binding</keyword>
<dbReference type="SFLD" id="SFLDG01137">
    <property type="entry name" value="C1.6.1:_Phosphoserine_Phosphat"/>
    <property type="match status" value="1"/>
</dbReference>
<proteinExistence type="inferred from homology"/>
<dbReference type="Pfam" id="PF00702">
    <property type="entry name" value="Hydrolase"/>
    <property type="match status" value="1"/>
</dbReference>
<dbReference type="GO" id="GO:0006564">
    <property type="term" value="P:L-serine biosynthetic process"/>
    <property type="evidence" value="ECO:0007669"/>
    <property type="project" value="UniProtKB-KW"/>
</dbReference>
<dbReference type="InterPro" id="IPR023214">
    <property type="entry name" value="HAD_sf"/>
</dbReference>
<dbReference type="InterPro" id="IPR050582">
    <property type="entry name" value="HAD-like_SerB"/>
</dbReference>
<organism evidence="15 16">
    <name type="scientific">Zymobacter palmae</name>
    <dbReference type="NCBI Taxonomy" id="33074"/>
    <lineage>
        <taxon>Bacteria</taxon>
        <taxon>Pseudomonadati</taxon>
        <taxon>Pseudomonadota</taxon>
        <taxon>Gammaproteobacteria</taxon>
        <taxon>Oceanospirillales</taxon>
        <taxon>Halomonadaceae</taxon>
        <taxon>Zymobacter group</taxon>
        <taxon>Zymobacter</taxon>
    </lineage>
</organism>
<evidence type="ECO:0000256" key="11">
    <source>
        <dbReference type="ARBA" id="ARBA00031693"/>
    </source>
</evidence>
<evidence type="ECO:0000256" key="5">
    <source>
        <dbReference type="ARBA" id="ARBA00015196"/>
    </source>
</evidence>
<evidence type="ECO:0000256" key="4">
    <source>
        <dbReference type="ARBA" id="ARBA00012640"/>
    </source>
</evidence>
<feature type="active site" description="Proton donor" evidence="14">
    <location>
        <position position="195"/>
    </location>
</feature>
<dbReference type="Pfam" id="PF13740">
    <property type="entry name" value="ACT_6"/>
    <property type="match status" value="1"/>
</dbReference>
<dbReference type="SUPFAM" id="SSF56784">
    <property type="entry name" value="HAD-like"/>
    <property type="match status" value="1"/>
</dbReference>
<dbReference type="RefSeq" id="WP_027704693.1">
    <property type="nucleotide sequence ID" value="NZ_AP018933.1"/>
</dbReference>
<keyword evidence="16" id="KW-1185">Reference proteome</keyword>
<dbReference type="GO" id="GO:0005737">
    <property type="term" value="C:cytoplasm"/>
    <property type="evidence" value="ECO:0007669"/>
    <property type="project" value="TreeGrafter"/>
</dbReference>
<evidence type="ECO:0000256" key="2">
    <source>
        <dbReference type="ARBA" id="ARBA00005135"/>
    </source>
</evidence>
<dbReference type="Gene3D" id="3.40.50.1000">
    <property type="entry name" value="HAD superfamily/HAD-like"/>
    <property type="match status" value="1"/>
</dbReference>
<dbReference type="STRING" id="1123510.GCA_000620025_01153"/>
<dbReference type="CDD" id="cd07500">
    <property type="entry name" value="HAD_PSP"/>
    <property type="match status" value="1"/>
</dbReference>
<keyword evidence="10" id="KW-0718">Serine biosynthesis</keyword>
<evidence type="ECO:0000256" key="6">
    <source>
        <dbReference type="ARBA" id="ARBA00022605"/>
    </source>
</evidence>
<evidence type="ECO:0000256" key="10">
    <source>
        <dbReference type="ARBA" id="ARBA00023299"/>
    </source>
</evidence>
<dbReference type="EC" id="3.1.3.3" evidence="4"/>
<dbReference type="PANTHER" id="PTHR43344">
    <property type="entry name" value="PHOSPHOSERINE PHOSPHATASE"/>
    <property type="match status" value="1"/>
</dbReference>
<evidence type="ECO:0000256" key="3">
    <source>
        <dbReference type="ARBA" id="ARBA00009184"/>
    </source>
</evidence>
<evidence type="ECO:0000256" key="14">
    <source>
        <dbReference type="PIRSR" id="PIRSR604469-1"/>
    </source>
</evidence>
<evidence type="ECO:0000256" key="7">
    <source>
        <dbReference type="ARBA" id="ARBA00022723"/>
    </source>
</evidence>
<name>A0A348HGI6_9GAMM</name>
<comment type="similarity">
    <text evidence="3">Belongs to the HAD-like hydrolase superfamily. SerB family.</text>
</comment>
<reference evidence="15 16" key="1">
    <citation type="submission" date="2018-09" db="EMBL/GenBank/DDBJ databases">
        <title>Zymobacter palmae IAM14233 (=T109) whole genome analysis.</title>
        <authorList>
            <person name="Yanase H."/>
        </authorList>
    </citation>
    <scope>NUCLEOTIDE SEQUENCE [LARGE SCALE GENOMIC DNA]</scope>
    <source>
        <strain evidence="15 16">IAM14233</strain>
    </source>
</reference>
<dbReference type="SFLD" id="SFLDF00029">
    <property type="entry name" value="phosphoserine_phosphatase"/>
    <property type="match status" value="1"/>
</dbReference>
<evidence type="ECO:0000313" key="16">
    <source>
        <dbReference type="Proteomes" id="UP000267342"/>
    </source>
</evidence>
<comment type="pathway">
    <text evidence="2">Amino-acid biosynthesis; L-serine biosynthesis; L-serine from 3-phospho-D-glycerate: step 3/3.</text>
</comment>
<evidence type="ECO:0000313" key="15">
    <source>
        <dbReference type="EMBL" id="BBG30738.1"/>
    </source>
</evidence>
<evidence type="ECO:0000256" key="8">
    <source>
        <dbReference type="ARBA" id="ARBA00022801"/>
    </source>
</evidence>
<evidence type="ECO:0000256" key="9">
    <source>
        <dbReference type="ARBA" id="ARBA00022842"/>
    </source>
</evidence>
<keyword evidence="8" id="KW-0378">Hydrolase</keyword>
<keyword evidence="6" id="KW-0028">Amino-acid biosynthesis</keyword>
<keyword evidence="9" id="KW-0460">Magnesium</keyword>
<dbReference type="NCBIfam" id="TIGR01488">
    <property type="entry name" value="HAD-SF-IB"/>
    <property type="match status" value="1"/>
</dbReference>